<sequence length="345" mass="39602">MEQCLKCRKLNQWKKKKENVVIIGKRNIFGTGIESTYDRDNISGKTILELKLKVWLCLSHLEAVKQEMHDTIVQEVKQNVSTVQDKLTSLENNVKEVVSDVKTDDEESDGCNKNTCINYMGDSIVCGRRNALACGTKMAFNFYYGYLKLILPAENSTQGLKIRINSYIKDECLSDNAFPMKKLIILIPQNAYIPTSLNELSVDDPNDGSKYWIESVKPLKPETVERNGWKRDFHLPVYKIKDPDSTCSRGDYVVAEFATPLKVISDIIHNSLVPRISEAFKIYQYEIISSFHKSLLERISKNNDGCKDLCEVIYYRDTMNGKRVNVGRVILDKIHSRNSSCYQWK</sequence>
<dbReference type="GO" id="GO:0005776">
    <property type="term" value="C:autophagosome"/>
    <property type="evidence" value="ECO:0007669"/>
    <property type="project" value="TreeGrafter"/>
</dbReference>
<dbReference type="GO" id="GO:0032481">
    <property type="term" value="P:positive regulation of type I interferon production"/>
    <property type="evidence" value="ECO:0007669"/>
    <property type="project" value="InterPro"/>
</dbReference>
<protein>
    <recommendedName>
        <fullName evidence="1">STING ligand-binding domain-containing protein</fullName>
    </recommendedName>
</protein>
<dbReference type="GO" id="GO:0016239">
    <property type="term" value="P:positive regulation of macroautophagy"/>
    <property type="evidence" value="ECO:0007669"/>
    <property type="project" value="TreeGrafter"/>
</dbReference>
<dbReference type="PANTHER" id="PTHR34339:SF1">
    <property type="entry name" value="STIMULATOR OF INTERFERON GENES PROTEIN"/>
    <property type="match status" value="1"/>
</dbReference>
<dbReference type="GO" id="GO:0035438">
    <property type="term" value="F:cyclic-di-GMP binding"/>
    <property type="evidence" value="ECO:0007669"/>
    <property type="project" value="TreeGrafter"/>
</dbReference>
<dbReference type="GO" id="GO:0045087">
    <property type="term" value="P:innate immune response"/>
    <property type="evidence" value="ECO:0007669"/>
    <property type="project" value="TreeGrafter"/>
</dbReference>
<proteinExistence type="predicted"/>
<evidence type="ECO:0000313" key="3">
    <source>
        <dbReference type="Proteomes" id="UP001233999"/>
    </source>
</evidence>
<dbReference type="GO" id="GO:0002218">
    <property type="term" value="P:activation of innate immune response"/>
    <property type="evidence" value="ECO:0007669"/>
    <property type="project" value="InterPro"/>
</dbReference>
<dbReference type="GO" id="GO:0005789">
    <property type="term" value="C:endoplasmic reticulum membrane"/>
    <property type="evidence" value="ECO:0007669"/>
    <property type="project" value="TreeGrafter"/>
</dbReference>
<reference evidence="2" key="1">
    <citation type="journal article" date="2023" name="IScience">
        <title>Live-bearing cockroach genome reveals convergent evolutionary mechanisms linked to viviparity in insects and beyond.</title>
        <authorList>
            <person name="Fouks B."/>
            <person name="Harrison M.C."/>
            <person name="Mikhailova A.A."/>
            <person name="Marchal E."/>
            <person name="English S."/>
            <person name="Carruthers M."/>
            <person name="Jennings E.C."/>
            <person name="Chiamaka E.L."/>
            <person name="Frigard R.A."/>
            <person name="Pippel M."/>
            <person name="Attardo G.M."/>
            <person name="Benoit J.B."/>
            <person name="Bornberg-Bauer E."/>
            <person name="Tobe S.S."/>
        </authorList>
    </citation>
    <scope>NUCLEOTIDE SEQUENCE</scope>
    <source>
        <strain evidence="2">Stay&amp;Tobe</strain>
    </source>
</reference>
<organism evidence="2 3">
    <name type="scientific">Diploptera punctata</name>
    <name type="common">Pacific beetle cockroach</name>
    <dbReference type="NCBI Taxonomy" id="6984"/>
    <lineage>
        <taxon>Eukaryota</taxon>
        <taxon>Metazoa</taxon>
        <taxon>Ecdysozoa</taxon>
        <taxon>Arthropoda</taxon>
        <taxon>Hexapoda</taxon>
        <taxon>Insecta</taxon>
        <taxon>Pterygota</taxon>
        <taxon>Neoptera</taxon>
        <taxon>Polyneoptera</taxon>
        <taxon>Dictyoptera</taxon>
        <taxon>Blattodea</taxon>
        <taxon>Blaberoidea</taxon>
        <taxon>Blaberidae</taxon>
        <taxon>Diplopterinae</taxon>
        <taxon>Diploptera</taxon>
    </lineage>
</organism>
<dbReference type="GO" id="GO:0061507">
    <property type="term" value="F:2',3'-cyclic GMP-AMP binding"/>
    <property type="evidence" value="ECO:0007669"/>
    <property type="project" value="TreeGrafter"/>
</dbReference>
<dbReference type="GO" id="GO:0061709">
    <property type="term" value="P:reticulophagy"/>
    <property type="evidence" value="ECO:0007669"/>
    <property type="project" value="TreeGrafter"/>
</dbReference>
<accession>A0AAD7ZF20</accession>
<dbReference type="Pfam" id="PF15009">
    <property type="entry name" value="STING_LBD"/>
    <property type="match status" value="1"/>
</dbReference>
<keyword evidence="3" id="KW-1185">Reference proteome</keyword>
<dbReference type="GO" id="GO:0000045">
    <property type="term" value="P:autophagosome assembly"/>
    <property type="evidence" value="ECO:0007669"/>
    <property type="project" value="TreeGrafter"/>
</dbReference>
<dbReference type="InterPro" id="IPR038623">
    <property type="entry name" value="STING_C_sf"/>
</dbReference>
<gene>
    <name evidence="2" type="ORF">L9F63_005027</name>
</gene>
<feature type="domain" description="STING ligand-binding" evidence="1">
    <location>
        <begin position="135"/>
        <end position="336"/>
    </location>
</feature>
<dbReference type="PANTHER" id="PTHR34339">
    <property type="entry name" value="STIMULATOR OF INTERFERON GENES PROTEIN"/>
    <property type="match status" value="1"/>
</dbReference>
<evidence type="ECO:0000259" key="1">
    <source>
        <dbReference type="Pfam" id="PF15009"/>
    </source>
</evidence>
<reference evidence="2" key="2">
    <citation type="submission" date="2023-05" db="EMBL/GenBank/DDBJ databases">
        <authorList>
            <person name="Fouks B."/>
        </authorList>
    </citation>
    <scope>NUCLEOTIDE SEQUENCE</scope>
    <source>
        <strain evidence="2">Stay&amp;Tobe</strain>
        <tissue evidence="2">Testes</tissue>
    </source>
</reference>
<name>A0AAD7ZF20_DIPPU</name>
<dbReference type="Gene3D" id="3.40.50.12100">
    <property type="entry name" value="Stimulator of interferon genes protein"/>
    <property type="match status" value="1"/>
</dbReference>
<dbReference type="InterPro" id="IPR029158">
    <property type="entry name" value="STING"/>
</dbReference>
<evidence type="ECO:0000313" key="2">
    <source>
        <dbReference type="EMBL" id="KAJ9578738.1"/>
    </source>
</evidence>
<dbReference type="InterPro" id="IPR055432">
    <property type="entry name" value="STING_LBD"/>
</dbReference>
<dbReference type="Proteomes" id="UP001233999">
    <property type="component" value="Unassembled WGS sequence"/>
</dbReference>
<dbReference type="AlphaFoldDB" id="A0AAD7ZF20"/>
<comment type="caution">
    <text evidence="2">The sequence shown here is derived from an EMBL/GenBank/DDBJ whole genome shotgun (WGS) entry which is preliminary data.</text>
</comment>
<dbReference type="EMBL" id="JASPKZ010008863">
    <property type="protein sequence ID" value="KAJ9578738.1"/>
    <property type="molecule type" value="Genomic_DNA"/>
</dbReference>